<evidence type="ECO:0000313" key="2">
    <source>
        <dbReference type="EMBL" id="OMJ93781.1"/>
    </source>
</evidence>
<keyword evidence="3" id="KW-1185">Reference proteome</keyword>
<dbReference type="SUPFAM" id="SSF51206">
    <property type="entry name" value="cAMP-binding domain-like"/>
    <property type="match status" value="1"/>
</dbReference>
<comment type="caution">
    <text evidence="2">The sequence shown here is derived from an EMBL/GenBank/DDBJ whole genome shotgun (WGS) entry which is preliminary data.</text>
</comment>
<dbReference type="OrthoDB" id="68328at2759"/>
<dbReference type="Proteomes" id="UP000187209">
    <property type="component" value="Unassembled WGS sequence"/>
</dbReference>
<dbReference type="PROSITE" id="PS50042">
    <property type="entry name" value="CNMP_BINDING_3"/>
    <property type="match status" value="1"/>
</dbReference>
<sequence length="255" mass="29469">MFKPKTFTKGHYVFKQNEIPSHVYFVIKGSFTITRKFVKEKIDKPFHNSVIMKKFEGKQIKHVIQADIVVKGEKEILGAEEVMNKSNNRIFSCVCNTAIGEVLMVSASDFVGKLLRNDVLENYIKTSRMDYEWLSYRSQNLEKSPFLTKAYDNIRSNDRYLKDTKRKIKKNKPKDLITVAKSEKSLNAVNDLISTKNAKHESINANWVSCQNVNIHMAGIKKVNKRLAPPSFLMNLRQRIGNKIVNLENNNYGFM</sequence>
<evidence type="ECO:0000313" key="3">
    <source>
        <dbReference type="Proteomes" id="UP000187209"/>
    </source>
</evidence>
<dbReference type="AlphaFoldDB" id="A0A1R2CXU7"/>
<dbReference type="InterPro" id="IPR018490">
    <property type="entry name" value="cNMP-bd_dom_sf"/>
</dbReference>
<dbReference type="InterPro" id="IPR014710">
    <property type="entry name" value="RmlC-like_jellyroll"/>
</dbReference>
<gene>
    <name evidence="2" type="ORF">SteCoe_3230</name>
</gene>
<dbReference type="Gene3D" id="2.60.120.10">
    <property type="entry name" value="Jelly Rolls"/>
    <property type="match status" value="1"/>
</dbReference>
<proteinExistence type="predicted"/>
<dbReference type="InterPro" id="IPR000595">
    <property type="entry name" value="cNMP-bd_dom"/>
</dbReference>
<feature type="domain" description="Cyclic nucleotide-binding" evidence="1">
    <location>
        <begin position="1"/>
        <end position="36"/>
    </location>
</feature>
<dbReference type="EMBL" id="MPUH01000037">
    <property type="protein sequence ID" value="OMJ93781.1"/>
    <property type="molecule type" value="Genomic_DNA"/>
</dbReference>
<accession>A0A1R2CXU7</accession>
<protein>
    <recommendedName>
        <fullName evidence="1">Cyclic nucleotide-binding domain-containing protein</fullName>
    </recommendedName>
</protein>
<name>A0A1R2CXU7_9CILI</name>
<organism evidence="2 3">
    <name type="scientific">Stentor coeruleus</name>
    <dbReference type="NCBI Taxonomy" id="5963"/>
    <lineage>
        <taxon>Eukaryota</taxon>
        <taxon>Sar</taxon>
        <taxon>Alveolata</taxon>
        <taxon>Ciliophora</taxon>
        <taxon>Postciliodesmatophora</taxon>
        <taxon>Heterotrichea</taxon>
        <taxon>Heterotrichida</taxon>
        <taxon>Stentoridae</taxon>
        <taxon>Stentor</taxon>
    </lineage>
</organism>
<evidence type="ECO:0000259" key="1">
    <source>
        <dbReference type="PROSITE" id="PS50042"/>
    </source>
</evidence>
<reference evidence="2 3" key="1">
    <citation type="submission" date="2016-11" db="EMBL/GenBank/DDBJ databases">
        <title>The macronuclear genome of Stentor coeruleus: a giant cell with tiny introns.</title>
        <authorList>
            <person name="Slabodnick M."/>
            <person name="Ruby J.G."/>
            <person name="Reiff S.B."/>
            <person name="Swart E.C."/>
            <person name="Gosai S."/>
            <person name="Prabakaran S."/>
            <person name="Witkowska E."/>
            <person name="Larue G.E."/>
            <person name="Fisher S."/>
            <person name="Freeman R.M."/>
            <person name="Gunawardena J."/>
            <person name="Chu W."/>
            <person name="Stover N.A."/>
            <person name="Gregory B.D."/>
            <person name="Nowacki M."/>
            <person name="Derisi J."/>
            <person name="Roy S.W."/>
            <person name="Marshall W.F."/>
            <person name="Sood P."/>
        </authorList>
    </citation>
    <scope>NUCLEOTIDE SEQUENCE [LARGE SCALE GENOMIC DNA]</scope>
    <source>
        <strain evidence="2">WM001</strain>
    </source>
</reference>